<dbReference type="Proteomes" id="UP001218188">
    <property type="component" value="Unassembled WGS sequence"/>
</dbReference>
<comment type="caution">
    <text evidence="2">The sequence shown here is derived from an EMBL/GenBank/DDBJ whole genome shotgun (WGS) entry which is preliminary data.</text>
</comment>
<evidence type="ECO:0000313" key="3">
    <source>
        <dbReference type="Proteomes" id="UP001218188"/>
    </source>
</evidence>
<evidence type="ECO:0000256" key="1">
    <source>
        <dbReference type="SAM" id="MobiDB-lite"/>
    </source>
</evidence>
<dbReference type="EMBL" id="JARJCM010000090">
    <property type="protein sequence ID" value="KAJ7030551.1"/>
    <property type="molecule type" value="Genomic_DNA"/>
</dbReference>
<proteinExistence type="predicted"/>
<gene>
    <name evidence="2" type="ORF">C8F04DRAFT_1367180</name>
</gene>
<protein>
    <submittedName>
        <fullName evidence="2">Uncharacterized protein</fullName>
    </submittedName>
</protein>
<feature type="region of interest" description="Disordered" evidence="1">
    <location>
        <begin position="1"/>
        <end position="50"/>
    </location>
</feature>
<keyword evidence="3" id="KW-1185">Reference proteome</keyword>
<feature type="compositionally biased region" description="Basic and acidic residues" evidence="1">
    <location>
        <begin position="146"/>
        <end position="156"/>
    </location>
</feature>
<evidence type="ECO:0000313" key="2">
    <source>
        <dbReference type="EMBL" id="KAJ7030551.1"/>
    </source>
</evidence>
<feature type="compositionally biased region" description="Low complexity" evidence="1">
    <location>
        <begin position="16"/>
        <end position="34"/>
    </location>
</feature>
<accession>A0AAD6SP48</accession>
<reference evidence="2" key="1">
    <citation type="submission" date="2023-03" db="EMBL/GenBank/DDBJ databases">
        <title>Massive genome expansion in bonnet fungi (Mycena s.s.) driven by repeated elements and novel gene families across ecological guilds.</title>
        <authorList>
            <consortium name="Lawrence Berkeley National Laboratory"/>
            <person name="Harder C.B."/>
            <person name="Miyauchi S."/>
            <person name="Viragh M."/>
            <person name="Kuo A."/>
            <person name="Thoen E."/>
            <person name="Andreopoulos B."/>
            <person name="Lu D."/>
            <person name="Skrede I."/>
            <person name="Drula E."/>
            <person name="Henrissat B."/>
            <person name="Morin E."/>
            <person name="Kohler A."/>
            <person name="Barry K."/>
            <person name="LaButti K."/>
            <person name="Morin E."/>
            <person name="Salamov A."/>
            <person name="Lipzen A."/>
            <person name="Mereny Z."/>
            <person name="Hegedus B."/>
            <person name="Baldrian P."/>
            <person name="Stursova M."/>
            <person name="Weitz H."/>
            <person name="Taylor A."/>
            <person name="Grigoriev I.V."/>
            <person name="Nagy L.G."/>
            <person name="Martin F."/>
            <person name="Kauserud H."/>
        </authorList>
    </citation>
    <scope>NUCLEOTIDE SEQUENCE</scope>
    <source>
        <strain evidence="2">CBHHK200</strain>
    </source>
</reference>
<dbReference type="AlphaFoldDB" id="A0AAD6SP48"/>
<name>A0AAD6SP48_9AGAR</name>
<feature type="region of interest" description="Disordered" evidence="1">
    <location>
        <begin position="122"/>
        <end position="156"/>
    </location>
</feature>
<organism evidence="2 3">
    <name type="scientific">Mycena alexandri</name>
    <dbReference type="NCBI Taxonomy" id="1745969"/>
    <lineage>
        <taxon>Eukaryota</taxon>
        <taxon>Fungi</taxon>
        <taxon>Dikarya</taxon>
        <taxon>Basidiomycota</taxon>
        <taxon>Agaricomycotina</taxon>
        <taxon>Agaricomycetes</taxon>
        <taxon>Agaricomycetidae</taxon>
        <taxon>Agaricales</taxon>
        <taxon>Marasmiineae</taxon>
        <taxon>Mycenaceae</taxon>
        <taxon>Mycena</taxon>
    </lineage>
</organism>
<sequence>MHASMTEGVTLPPAPISTSPTSTSASTSASTSGDSPPPGENEGGFKWRLGNGNGAVQARVGGGAIGLELSGLGLGIRAVERFLLLSPRFDPFIFDVFALRQLRAPAALRLARRLLPLRCAPSTGYKPPDPPSNIAPPGRGLTADANGREAKGKGKRVEGGDMAMECSARAGWMDGATVGSFFLCCARMADMPSLSFFARPGWENMRYALEGDMLEVGGTLGSISALRAGDDHRRCGWTTIAASLGRAFVLRRPFVFYFILSWLFCSKRNIFTELAYQSRRTWGQVPG</sequence>